<dbReference type="Pfam" id="PF25261">
    <property type="entry name" value="zf-CCCH_PARP12"/>
    <property type="match status" value="1"/>
</dbReference>
<feature type="compositionally biased region" description="Basic and acidic residues" evidence="7">
    <location>
        <begin position="376"/>
        <end position="394"/>
    </location>
</feature>
<protein>
    <recommendedName>
        <fullName evidence="8">C3H1-type domain-containing protein</fullName>
    </recommendedName>
</protein>
<dbReference type="PROSITE" id="PS50103">
    <property type="entry name" value="ZF_C3H1"/>
    <property type="match status" value="1"/>
</dbReference>
<evidence type="ECO:0000256" key="4">
    <source>
        <dbReference type="ARBA" id="ARBA00022771"/>
    </source>
</evidence>
<name>A0AAE0RS48_9BIVA</name>
<dbReference type="Gene3D" id="1.20.120.1350">
    <property type="entry name" value="Pneumovirus matrix protein 2 (M2), zinc-binding domain"/>
    <property type="match status" value="1"/>
</dbReference>
<feature type="domain" description="C3H1-type" evidence="8">
    <location>
        <begin position="204"/>
        <end position="226"/>
    </location>
</feature>
<dbReference type="PANTHER" id="PTHR45740:SF2">
    <property type="entry name" value="POLY [ADP-RIBOSE] POLYMERASE"/>
    <property type="match status" value="1"/>
</dbReference>
<dbReference type="Gene3D" id="3.30.1370.210">
    <property type="match status" value="1"/>
</dbReference>
<keyword evidence="4 6" id="KW-0863">Zinc-finger</keyword>
<reference evidence="9" key="3">
    <citation type="submission" date="2023-05" db="EMBL/GenBank/DDBJ databases">
        <authorList>
            <person name="Smith C.H."/>
        </authorList>
    </citation>
    <scope>NUCLEOTIDE SEQUENCE</scope>
    <source>
        <strain evidence="9">CHS0354</strain>
        <tissue evidence="9">Mantle</tissue>
    </source>
</reference>
<dbReference type="GO" id="GO:0005634">
    <property type="term" value="C:nucleus"/>
    <property type="evidence" value="ECO:0007669"/>
    <property type="project" value="TreeGrafter"/>
</dbReference>
<dbReference type="GO" id="GO:0008270">
    <property type="term" value="F:zinc ion binding"/>
    <property type="evidence" value="ECO:0007669"/>
    <property type="project" value="UniProtKB-KW"/>
</dbReference>
<dbReference type="PROSITE" id="PS00018">
    <property type="entry name" value="EF_HAND_1"/>
    <property type="match status" value="1"/>
</dbReference>
<evidence type="ECO:0000256" key="5">
    <source>
        <dbReference type="ARBA" id="ARBA00022833"/>
    </source>
</evidence>
<keyword evidence="2 6" id="KW-0479">Metal-binding</keyword>
<evidence type="ECO:0000256" key="6">
    <source>
        <dbReference type="PROSITE-ProRule" id="PRU00723"/>
    </source>
</evidence>
<proteinExistence type="predicted"/>
<dbReference type="InterPro" id="IPR018247">
    <property type="entry name" value="EF_Hand_1_Ca_BS"/>
</dbReference>
<keyword evidence="10" id="KW-1185">Reference proteome</keyword>
<evidence type="ECO:0000256" key="7">
    <source>
        <dbReference type="SAM" id="MobiDB-lite"/>
    </source>
</evidence>
<evidence type="ECO:0000259" key="8">
    <source>
        <dbReference type="PROSITE" id="PS50103"/>
    </source>
</evidence>
<reference evidence="9" key="1">
    <citation type="journal article" date="2021" name="Genome Biol. Evol.">
        <title>A High-Quality Reference Genome for a Parasitic Bivalve with Doubly Uniparental Inheritance (Bivalvia: Unionida).</title>
        <authorList>
            <person name="Smith C.H."/>
        </authorList>
    </citation>
    <scope>NUCLEOTIDE SEQUENCE</scope>
    <source>
        <strain evidence="9">CHS0354</strain>
    </source>
</reference>
<dbReference type="PANTHER" id="PTHR45740">
    <property type="entry name" value="POLY [ADP-RIBOSE] POLYMERASE"/>
    <property type="match status" value="1"/>
</dbReference>
<reference evidence="9" key="2">
    <citation type="journal article" date="2021" name="Genome Biol. Evol.">
        <title>Developing a high-quality reference genome for a parasitic bivalve with doubly uniparental inheritance (Bivalvia: Unionida).</title>
        <authorList>
            <person name="Smith C.H."/>
        </authorList>
    </citation>
    <scope>NUCLEOTIDE SEQUENCE</scope>
    <source>
        <strain evidence="9">CHS0354</strain>
        <tissue evidence="9">Mantle</tissue>
    </source>
</reference>
<organism evidence="9 10">
    <name type="scientific">Potamilus streckersoni</name>
    <dbReference type="NCBI Taxonomy" id="2493646"/>
    <lineage>
        <taxon>Eukaryota</taxon>
        <taxon>Metazoa</taxon>
        <taxon>Spiralia</taxon>
        <taxon>Lophotrochozoa</taxon>
        <taxon>Mollusca</taxon>
        <taxon>Bivalvia</taxon>
        <taxon>Autobranchia</taxon>
        <taxon>Heteroconchia</taxon>
        <taxon>Palaeoheterodonta</taxon>
        <taxon>Unionida</taxon>
        <taxon>Unionoidea</taxon>
        <taxon>Unionidae</taxon>
        <taxon>Ambleminae</taxon>
        <taxon>Lampsilini</taxon>
        <taxon>Potamilus</taxon>
    </lineage>
</organism>
<dbReference type="InterPro" id="IPR000571">
    <property type="entry name" value="Znf_CCCH"/>
</dbReference>
<sequence length="767" mass="88757">MSERSRRKRGDVYAQNNNGQKDEEYWISCVLRCLIQNKNRMELEKLQKKVEDEHKKKYPDFEKIINRYSNLFRIEEGDQTKEDDEEDGVLVDSIVSGRTEVRLCEKHCSKAGSCKSVECKSLHMCRFYILNECNFQPCLFGHDIRNDHNVYILQMHLLHALGPQDVGYLLRDVRNRNETTMPTICSFYNVKMGCSREDCQFLHLCKKFVEEDCKFGMGCKRSHNLFDKQPVQVFKRYGIAENDVEKVMDLIRKTLDKSTPAKSATEMKQTCYITSKSVKYPSSQGPCNRYFVNEKKLALEENKNLIRSSCIDAPTRITKEVIYIPSRPQSDNSYRIDEENSNTYHREDSRHVVIDEGYQHKLKYCYRELVPPDRKSQECETHQTHTKEGTRFEDVSSDEDYEPLDKEVPTFGIQERVNLETSNVCSPKETQKNECDRKVESARLVQIIDIPITKKPSCAKSQTVSTEYMELRYETMDCPGSKTKLKSHSLSFLENKRNQIQIKSKPSKRVFQPTTDKNDEGKIESAEILNYIIDLIDTEGTLAAKEEVKNEISQDDTANKGSGYKFQEPASVHVFKITESNNIEHDPVTEREYNQASMDNSSENSEKADATNLVLHDHSHKSEGAKEKDSAYEYAFHSSQDMQYTLSEDSMYKMKSVRDDRPENVKETCSSILTKGDKECDSQLGAEEFKVKRVTVNNGQPQWMFCSVDTLTSLNMDSETQEKLENSYQLFQQSRQCFFEAAGSRLHVDFMTMCGKILNNDIEQQGQ</sequence>
<keyword evidence="3" id="KW-0677">Repeat</keyword>
<keyword evidence="5 6" id="KW-0862">Zinc</keyword>
<dbReference type="Proteomes" id="UP001195483">
    <property type="component" value="Unassembled WGS sequence"/>
</dbReference>
<gene>
    <name evidence="9" type="ORF">CHS0354_002190</name>
</gene>
<dbReference type="AlphaFoldDB" id="A0AAE0RS48"/>
<evidence type="ECO:0000313" key="9">
    <source>
        <dbReference type="EMBL" id="KAK3578617.1"/>
    </source>
</evidence>
<dbReference type="EMBL" id="JAEAOA010000192">
    <property type="protein sequence ID" value="KAK3578617.1"/>
    <property type="molecule type" value="Genomic_DNA"/>
</dbReference>
<feature type="region of interest" description="Disordered" evidence="7">
    <location>
        <begin position="376"/>
        <end position="403"/>
    </location>
</feature>
<dbReference type="GO" id="GO:0003950">
    <property type="term" value="F:NAD+ poly-ADP-ribosyltransferase activity"/>
    <property type="evidence" value="ECO:0007669"/>
    <property type="project" value="TreeGrafter"/>
</dbReference>
<evidence type="ECO:0000256" key="1">
    <source>
        <dbReference type="ARBA" id="ARBA00022553"/>
    </source>
</evidence>
<evidence type="ECO:0000256" key="3">
    <source>
        <dbReference type="ARBA" id="ARBA00022737"/>
    </source>
</evidence>
<dbReference type="GO" id="GO:1990404">
    <property type="term" value="F:NAD+-protein mono-ADP-ribosyltransferase activity"/>
    <property type="evidence" value="ECO:0007669"/>
    <property type="project" value="TreeGrafter"/>
</dbReference>
<feature type="zinc finger region" description="C3H1-type" evidence="6">
    <location>
        <begin position="204"/>
        <end position="226"/>
    </location>
</feature>
<accession>A0AAE0RS48</accession>
<comment type="caution">
    <text evidence="9">The sequence shown here is derived from an EMBL/GenBank/DDBJ whole genome shotgun (WGS) entry which is preliminary data.</text>
</comment>
<dbReference type="InterPro" id="IPR051712">
    <property type="entry name" value="ARTD-AVP"/>
</dbReference>
<keyword evidence="1" id="KW-0597">Phosphoprotein</keyword>
<dbReference type="InterPro" id="IPR057602">
    <property type="entry name" value="Zfn-CCCH_PARP12"/>
</dbReference>
<evidence type="ECO:0000256" key="2">
    <source>
        <dbReference type="ARBA" id="ARBA00022723"/>
    </source>
</evidence>
<evidence type="ECO:0000313" key="10">
    <source>
        <dbReference type="Proteomes" id="UP001195483"/>
    </source>
</evidence>